<keyword evidence="2" id="KW-1185">Reference proteome</keyword>
<evidence type="ECO:0000313" key="2">
    <source>
        <dbReference type="Proteomes" id="UP001222027"/>
    </source>
</evidence>
<sequence>MQATLTSFLPLVLFLISLFFLPFNVFSRFGSTRYRFFLPRLASPSLEHRGDPLIAPRPLLSPQIYSFFLRDSIGFRTKKGWDLEGSDGSIFHLFEVFLLHPRRFVDSGAELCLLPAGELYAYVFSRRNDNGESEFPHLVRDRAPF</sequence>
<reference evidence="1 2" key="1">
    <citation type="submission" date="2022-12" db="EMBL/GenBank/DDBJ databases">
        <title>Chromosome-scale assembly of the Ensete ventricosum genome.</title>
        <authorList>
            <person name="Dussert Y."/>
            <person name="Stocks J."/>
            <person name="Wendawek A."/>
            <person name="Woldeyes F."/>
            <person name="Nichols R.A."/>
            <person name="Borrell J.S."/>
        </authorList>
    </citation>
    <scope>NUCLEOTIDE SEQUENCE [LARGE SCALE GENOMIC DNA]</scope>
    <source>
        <strain evidence="2">cv. Maze</strain>
        <tissue evidence="1">Seeds</tissue>
    </source>
</reference>
<dbReference type="AlphaFoldDB" id="A0AAV8RFT6"/>
<evidence type="ECO:0000313" key="1">
    <source>
        <dbReference type="EMBL" id="KAJ8497372.1"/>
    </source>
</evidence>
<protein>
    <submittedName>
        <fullName evidence="1">Uncharacterized protein</fullName>
    </submittedName>
</protein>
<comment type="caution">
    <text evidence="1">The sequence shown here is derived from an EMBL/GenBank/DDBJ whole genome shotgun (WGS) entry which is preliminary data.</text>
</comment>
<gene>
    <name evidence="1" type="ORF">OPV22_007924</name>
</gene>
<organism evidence="1 2">
    <name type="scientific">Ensete ventricosum</name>
    <name type="common">Abyssinian banana</name>
    <name type="synonym">Musa ensete</name>
    <dbReference type="NCBI Taxonomy" id="4639"/>
    <lineage>
        <taxon>Eukaryota</taxon>
        <taxon>Viridiplantae</taxon>
        <taxon>Streptophyta</taxon>
        <taxon>Embryophyta</taxon>
        <taxon>Tracheophyta</taxon>
        <taxon>Spermatophyta</taxon>
        <taxon>Magnoliopsida</taxon>
        <taxon>Liliopsida</taxon>
        <taxon>Zingiberales</taxon>
        <taxon>Musaceae</taxon>
        <taxon>Ensete</taxon>
    </lineage>
</organism>
<dbReference type="Proteomes" id="UP001222027">
    <property type="component" value="Unassembled WGS sequence"/>
</dbReference>
<name>A0AAV8RFT6_ENSVE</name>
<dbReference type="EMBL" id="JAQQAF010000003">
    <property type="protein sequence ID" value="KAJ8497372.1"/>
    <property type="molecule type" value="Genomic_DNA"/>
</dbReference>
<accession>A0AAV8RFT6</accession>
<proteinExistence type="predicted"/>